<sequence length="186" mass="20972">MLESALRYSHKLIREIVNNGDTVVDATMGNGNDTALFASLVGETGCVHAFDVQELAVENTKIRLKEQQLTAQLHLESHENVGNYLQHNLKCAVFNLGYLPKSDKTIITQSESTLKSLKCMLTHLLSGGRILLVLYYGHDGGEQEKEAVLHFARTLPQEEYQVLEYQFINQKNSPPILVCIEKRMKE</sequence>
<dbReference type="SUPFAM" id="SSF53335">
    <property type="entry name" value="S-adenosyl-L-methionine-dependent methyltransferases"/>
    <property type="match status" value="1"/>
</dbReference>
<dbReference type="STRING" id="263852.SAMN02745116_00035"/>
<evidence type="ECO:0000313" key="2">
    <source>
        <dbReference type="Proteomes" id="UP000190328"/>
    </source>
</evidence>
<proteinExistence type="predicted"/>
<protein>
    <submittedName>
        <fullName evidence="1">Putative rRNA methylase</fullName>
    </submittedName>
</protein>
<dbReference type="AlphaFoldDB" id="A0A1T4K261"/>
<dbReference type="InterPro" id="IPR010719">
    <property type="entry name" value="MnmM_MeTrfase"/>
</dbReference>
<dbReference type="EMBL" id="FUXI01000001">
    <property type="protein sequence ID" value="SJZ36453.1"/>
    <property type="molecule type" value="Genomic_DNA"/>
</dbReference>
<dbReference type="InterPro" id="IPR029063">
    <property type="entry name" value="SAM-dependent_MTases_sf"/>
</dbReference>
<organism evidence="1 2">
    <name type="scientific">Pilibacter termitis</name>
    <dbReference type="NCBI Taxonomy" id="263852"/>
    <lineage>
        <taxon>Bacteria</taxon>
        <taxon>Bacillati</taxon>
        <taxon>Bacillota</taxon>
        <taxon>Bacilli</taxon>
        <taxon>Lactobacillales</taxon>
        <taxon>Enterococcaceae</taxon>
        <taxon>Pilibacter</taxon>
    </lineage>
</organism>
<dbReference type="Pfam" id="PF06962">
    <property type="entry name" value="rRNA_methylase"/>
    <property type="match status" value="1"/>
</dbReference>
<dbReference type="GO" id="GO:0032259">
    <property type="term" value="P:methylation"/>
    <property type="evidence" value="ECO:0007669"/>
    <property type="project" value="UniProtKB-KW"/>
</dbReference>
<gene>
    <name evidence="1" type="ORF">SAMN02745116_00035</name>
</gene>
<dbReference type="Proteomes" id="UP000190328">
    <property type="component" value="Unassembled WGS sequence"/>
</dbReference>
<evidence type="ECO:0000313" key="1">
    <source>
        <dbReference type="EMBL" id="SJZ36453.1"/>
    </source>
</evidence>
<accession>A0A1T4K261</accession>
<dbReference type="PANTHER" id="PTHR35276">
    <property type="entry name" value="S-ADENOSYL-L-METHIONINE-DEPENDENT METHYLTRANSFERASES SUPERFAMILY PROTEIN"/>
    <property type="match status" value="1"/>
</dbReference>
<dbReference type="RefSeq" id="WP_078806011.1">
    <property type="nucleotide sequence ID" value="NZ_FUXI01000001.1"/>
</dbReference>
<name>A0A1T4K261_9ENTE</name>
<dbReference type="PANTHER" id="PTHR35276:SF1">
    <property type="entry name" value="TRNA (MNM(5)S(2)U34)-METHYLTRANSFERASE, CHLOROPLASTIC"/>
    <property type="match status" value="1"/>
</dbReference>
<keyword evidence="1" id="KW-0489">Methyltransferase</keyword>
<keyword evidence="2" id="KW-1185">Reference proteome</keyword>
<reference evidence="1 2" key="1">
    <citation type="submission" date="2017-02" db="EMBL/GenBank/DDBJ databases">
        <authorList>
            <person name="Peterson S.W."/>
        </authorList>
    </citation>
    <scope>NUCLEOTIDE SEQUENCE [LARGE SCALE GENOMIC DNA]</scope>
    <source>
        <strain evidence="1 2">ATCC BAA-1030</strain>
    </source>
</reference>
<dbReference type="Gene3D" id="3.40.50.150">
    <property type="entry name" value="Vaccinia Virus protein VP39"/>
    <property type="match status" value="1"/>
</dbReference>
<dbReference type="GO" id="GO:0008168">
    <property type="term" value="F:methyltransferase activity"/>
    <property type="evidence" value="ECO:0007669"/>
    <property type="project" value="UniProtKB-KW"/>
</dbReference>
<dbReference type="OrthoDB" id="9792989at2"/>
<keyword evidence="1" id="KW-0808">Transferase</keyword>